<evidence type="ECO:0000313" key="2">
    <source>
        <dbReference type="Proteomes" id="UP000593560"/>
    </source>
</evidence>
<proteinExistence type="predicted"/>
<dbReference type="EMBL" id="JABFAD010167822">
    <property type="protein sequence ID" value="MBA0817992.1"/>
    <property type="molecule type" value="Genomic_DNA"/>
</dbReference>
<organism evidence="1 2">
    <name type="scientific">Gossypium harknessii</name>
    <dbReference type="NCBI Taxonomy" id="34285"/>
    <lineage>
        <taxon>Eukaryota</taxon>
        <taxon>Viridiplantae</taxon>
        <taxon>Streptophyta</taxon>
        <taxon>Embryophyta</taxon>
        <taxon>Tracheophyta</taxon>
        <taxon>Spermatophyta</taxon>
        <taxon>Magnoliopsida</taxon>
        <taxon>eudicotyledons</taxon>
        <taxon>Gunneridae</taxon>
        <taxon>Pentapetalae</taxon>
        <taxon>rosids</taxon>
        <taxon>malvids</taxon>
        <taxon>Malvales</taxon>
        <taxon>Malvaceae</taxon>
        <taxon>Malvoideae</taxon>
        <taxon>Gossypium</taxon>
    </lineage>
</organism>
<protein>
    <submittedName>
        <fullName evidence="1">Uncharacterized protein</fullName>
    </submittedName>
</protein>
<sequence>MFSKTFAPLATYLEKDWPKIYVSLNSTGSQFFRTSVPKT</sequence>
<reference evidence="1 2" key="1">
    <citation type="journal article" date="2019" name="Genome Biol. Evol.">
        <title>Insights into the evolution of the New World diploid cottons (Gossypium, subgenus Houzingenia) based on genome sequencing.</title>
        <authorList>
            <person name="Grover C.E."/>
            <person name="Arick M.A. 2nd"/>
            <person name="Thrash A."/>
            <person name="Conover J.L."/>
            <person name="Sanders W.S."/>
            <person name="Peterson D.G."/>
            <person name="Frelichowski J.E."/>
            <person name="Scheffler J.A."/>
            <person name="Scheffler B.E."/>
            <person name="Wendel J.F."/>
        </authorList>
    </citation>
    <scope>NUCLEOTIDE SEQUENCE [LARGE SCALE GENOMIC DNA]</scope>
    <source>
        <strain evidence="1">0</strain>
        <tissue evidence="1">Leaf</tissue>
    </source>
</reference>
<accession>A0A7J9I794</accession>
<gene>
    <name evidence="1" type="ORF">Gohar_025675</name>
</gene>
<comment type="caution">
    <text evidence="1">The sequence shown here is derived from an EMBL/GenBank/DDBJ whole genome shotgun (WGS) entry which is preliminary data.</text>
</comment>
<keyword evidence="2" id="KW-1185">Reference proteome</keyword>
<evidence type="ECO:0000313" key="1">
    <source>
        <dbReference type="EMBL" id="MBA0817992.1"/>
    </source>
</evidence>
<dbReference type="AlphaFoldDB" id="A0A7J9I794"/>
<name>A0A7J9I794_9ROSI</name>
<dbReference type="Proteomes" id="UP000593560">
    <property type="component" value="Unassembled WGS sequence"/>
</dbReference>